<feature type="transmembrane region" description="Helical" evidence="1">
    <location>
        <begin position="42"/>
        <end position="61"/>
    </location>
</feature>
<feature type="transmembrane region" description="Helical" evidence="1">
    <location>
        <begin position="91"/>
        <end position="109"/>
    </location>
</feature>
<name>A0ABP8KNZ7_9BACT</name>
<keyword evidence="1" id="KW-0472">Membrane</keyword>
<organism evidence="2 3">
    <name type="scientific">Nibrella viscosa</name>
    <dbReference type="NCBI Taxonomy" id="1084524"/>
    <lineage>
        <taxon>Bacteria</taxon>
        <taxon>Pseudomonadati</taxon>
        <taxon>Bacteroidota</taxon>
        <taxon>Cytophagia</taxon>
        <taxon>Cytophagales</taxon>
        <taxon>Spirosomataceae</taxon>
        <taxon>Nibrella</taxon>
    </lineage>
</organism>
<evidence type="ECO:0000313" key="2">
    <source>
        <dbReference type="EMBL" id="GAA4411463.1"/>
    </source>
</evidence>
<keyword evidence="3" id="KW-1185">Reference proteome</keyword>
<gene>
    <name evidence="2" type="ORF">GCM10023187_37340</name>
</gene>
<evidence type="ECO:0000256" key="1">
    <source>
        <dbReference type="SAM" id="Phobius"/>
    </source>
</evidence>
<feature type="transmembrane region" description="Helical" evidence="1">
    <location>
        <begin position="66"/>
        <end position="85"/>
    </location>
</feature>
<comment type="caution">
    <text evidence="2">The sequence shown here is derived from an EMBL/GenBank/DDBJ whole genome shotgun (WGS) entry which is preliminary data.</text>
</comment>
<protein>
    <submittedName>
        <fullName evidence="2">Uncharacterized protein</fullName>
    </submittedName>
</protein>
<sequence>MFRYVLIFGLMVYGLIHLLGFSKAFSYGNVSQLTSNIAKPVGLIWAATAILFTAAAVLLLLKKDGWWMLGLTAAVVSQVLIVSVWQDAKFGTLPNLIILVAALLGYSDWRFENRYQTDVHAGLERISATDTDLLTEADIRHLPPLVQNYLRYVGVLNKPKVKDYHIGFEGQMREKGKDWFTFQSEQYNFADVPTRLFFMKGKLFGVTVPGYHAYKNGTATMQIKLFGLLPIVDAKGKELTKAETVTLLNDMCLLAPATLIDRRIQWEPIDDSSVKAIFTNNSITVSAILYFNAKGQLTNFVSDDRYAIADMKQYRFSTPITEYRSFNGFNLASYGEAVWHYPDGAFSYGQFHLKKVEYNCRV</sequence>
<accession>A0ABP8KNZ7</accession>
<dbReference type="Proteomes" id="UP001500936">
    <property type="component" value="Unassembled WGS sequence"/>
</dbReference>
<dbReference type="RefSeq" id="WP_345269432.1">
    <property type="nucleotide sequence ID" value="NZ_BAABHB010000008.1"/>
</dbReference>
<dbReference type="EMBL" id="BAABHB010000008">
    <property type="protein sequence ID" value="GAA4411463.1"/>
    <property type="molecule type" value="Genomic_DNA"/>
</dbReference>
<dbReference type="InterPro" id="IPR046674">
    <property type="entry name" value="DUF6544"/>
</dbReference>
<reference evidence="3" key="1">
    <citation type="journal article" date="2019" name="Int. J. Syst. Evol. Microbiol.">
        <title>The Global Catalogue of Microorganisms (GCM) 10K type strain sequencing project: providing services to taxonomists for standard genome sequencing and annotation.</title>
        <authorList>
            <consortium name="The Broad Institute Genomics Platform"/>
            <consortium name="The Broad Institute Genome Sequencing Center for Infectious Disease"/>
            <person name="Wu L."/>
            <person name="Ma J."/>
        </authorList>
    </citation>
    <scope>NUCLEOTIDE SEQUENCE [LARGE SCALE GENOMIC DNA]</scope>
    <source>
        <strain evidence="3">JCM 17925</strain>
    </source>
</reference>
<keyword evidence="1" id="KW-1133">Transmembrane helix</keyword>
<dbReference type="Pfam" id="PF20181">
    <property type="entry name" value="DUF6544"/>
    <property type="match status" value="1"/>
</dbReference>
<proteinExistence type="predicted"/>
<keyword evidence="1" id="KW-0812">Transmembrane</keyword>
<evidence type="ECO:0000313" key="3">
    <source>
        <dbReference type="Proteomes" id="UP001500936"/>
    </source>
</evidence>